<dbReference type="RefSeq" id="WP_113290238.1">
    <property type="nucleotide sequence ID" value="NZ_QNTQ01000014.1"/>
</dbReference>
<dbReference type="CDD" id="cd07067">
    <property type="entry name" value="HP_PGM_like"/>
    <property type="match status" value="1"/>
</dbReference>
<dbReference type="GO" id="GO:0005737">
    <property type="term" value="C:cytoplasm"/>
    <property type="evidence" value="ECO:0007669"/>
    <property type="project" value="TreeGrafter"/>
</dbReference>
<dbReference type="OrthoDB" id="9781415at2"/>
<comment type="caution">
    <text evidence="1">The sequence shown here is derived from an EMBL/GenBank/DDBJ whole genome shotgun (WGS) entry which is preliminary data.</text>
</comment>
<evidence type="ECO:0000313" key="2">
    <source>
        <dbReference type="Proteomes" id="UP000253370"/>
    </source>
</evidence>
<proteinExistence type="predicted"/>
<sequence length="175" mass="18878">MALTLLRHTTPEVAPGTCYGRTDLALAPSFEAEAAEVIARLPEVAHVVSSPLTRCVRLAERIAGVRGLRARIEPLWTEMDFGRWEGVPWSALPRDELDAWAADFYHARPHGGESVAELQARVAEALARLPAEPVLVVTHMGTIKAALHLAGRAGAWDHTVPFGTAVPVPRQGSAQ</sequence>
<name>A0A365U8D3_9RHOB</name>
<dbReference type="SMART" id="SM00855">
    <property type="entry name" value="PGAM"/>
    <property type="match status" value="1"/>
</dbReference>
<dbReference type="Pfam" id="PF00300">
    <property type="entry name" value="His_Phos_1"/>
    <property type="match status" value="1"/>
</dbReference>
<evidence type="ECO:0008006" key="3">
    <source>
        <dbReference type="Google" id="ProtNLM"/>
    </source>
</evidence>
<reference evidence="1 2" key="1">
    <citation type="submission" date="2018-07" db="EMBL/GenBank/DDBJ databases">
        <title>Rhodosalinus sp. strain E84T genomic sequence and assembly.</title>
        <authorList>
            <person name="Liu Z.-W."/>
            <person name="Lu D.-C."/>
        </authorList>
    </citation>
    <scope>NUCLEOTIDE SEQUENCE [LARGE SCALE GENOMIC DNA]</scope>
    <source>
        <strain evidence="1 2">E84</strain>
    </source>
</reference>
<dbReference type="InterPro" id="IPR029033">
    <property type="entry name" value="His_PPase_superfam"/>
</dbReference>
<dbReference type="SUPFAM" id="SSF53254">
    <property type="entry name" value="Phosphoglycerate mutase-like"/>
    <property type="match status" value="1"/>
</dbReference>
<dbReference type="GO" id="GO:0016791">
    <property type="term" value="F:phosphatase activity"/>
    <property type="evidence" value="ECO:0007669"/>
    <property type="project" value="TreeGrafter"/>
</dbReference>
<dbReference type="Proteomes" id="UP000253370">
    <property type="component" value="Unassembled WGS sequence"/>
</dbReference>
<dbReference type="EMBL" id="QNTQ01000014">
    <property type="protein sequence ID" value="RBI83899.1"/>
    <property type="molecule type" value="Genomic_DNA"/>
</dbReference>
<dbReference type="AlphaFoldDB" id="A0A365U8D3"/>
<dbReference type="InterPro" id="IPR013078">
    <property type="entry name" value="His_Pase_superF_clade-1"/>
</dbReference>
<protein>
    <recommendedName>
        <fullName evidence="3">Alpha-ribazole phosphatase</fullName>
    </recommendedName>
</protein>
<organism evidence="1 2">
    <name type="scientific">Rhodosalinus halophilus</name>
    <dbReference type="NCBI Taxonomy" id="2259333"/>
    <lineage>
        <taxon>Bacteria</taxon>
        <taxon>Pseudomonadati</taxon>
        <taxon>Pseudomonadota</taxon>
        <taxon>Alphaproteobacteria</taxon>
        <taxon>Rhodobacterales</taxon>
        <taxon>Paracoccaceae</taxon>
        <taxon>Rhodosalinus</taxon>
    </lineage>
</organism>
<gene>
    <name evidence="1" type="ORF">DRV85_14730</name>
</gene>
<keyword evidence="2" id="KW-1185">Reference proteome</keyword>
<dbReference type="PANTHER" id="PTHR48100:SF1">
    <property type="entry name" value="HISTIDINE PHOSPHATASE FAMILY PROTEIN-RELATED"/>
    <property type="match status" value="1"/>
</dbReference>
<dbReference type="Gene3D" id="3.40.50.1240">
    <property type="entry name" value="Phosphoglycerate mutase-like"/>
    <property type="match status" value="1"/>
</dbReference>
<accession>A0A365U8D3</accession>
<dbReference type="PANTHER" id="PTHR48100">
    <property type="entry name" value="BROAD-SPECIFICITY PHOSPHATASE YOR283W-RELATED"/>
    <property type="match status" value="1"/>
</dbReference>
<evidence type="ECO:0000313" key="1">
    <source>
        <dbReference type="EMBL" id="RBI83899.1"/>
    </source>
</evidence>
<dbReference type="InterPro" id="IPR050275">
    <property type="entry name" value="PGM_Phosphatase"/>
</dbReference>